<evidence type="ECO:0000256" key="2">
    <source>
        <dbReference type="HAMAP-Rule" id="MF_01940"/>
    </source>
</evidence>
<dbReference type="InterPro" id="IPR009097">
    <property type="entry name" value="Cyclic_Pdiesterase"/>
</dbReference>
<dbReference type="EC" id="3.1.4.58" evidence="2"/>
<comment type="caution">
    <text evidence="3">The sequence shown here is derived from an EMBL/GenBank/DDBJ whole genome shotgun (WGS) entry which is preliminary data.</text>
</comment>
<dbReference type="RefSeq" id="WP_192533313.1">
    <property type="nucleotide sequence ID" value="NZ_JACZHT010000001.1"/>
</dbReference>
<protein>
    <recommendedName>
        <fullName evidence="2">RNA 2',3'-cyclic phosphodiesterase</fullName>
        <shortName evidence="2">RNA 2',3'-CPDase</shortName>
        <ecNumber evidence="2">3.1.4.58</ecNumber>
    </recommendedName>
</protein>
<dbReference type="EMBL" id="JACZHT010000001">
    <property type="protein sequence ID" value="MBE1236453.1"/>
    <property type="molecule type" value="Genomic_DNA"/>
</dbReference>
<dbReference type="SUPFAM" id="SSF55144">
    <property type="entry name" value="LigT-like"/>
    <property type="match status" value="1"/>
</dbReference>
<dbReference type="Proteomes" id="UP000631034">
    <property type="component" value="Unassembled WGS sequence"/>
</dbReference>
<evidence type="ECO:0000313" key="4">
    <source>
        <dbReference type="Proteomes" id="UP000631034"/>
    </source>
</evidence>
<dbReference type="NCBIfam" id="TIGR02258">
    <property type="entry name" value="2_5_ligase"/>
    <property type="match status" value="1"/>
</dbReference>
<gene>
    <name evidence="3" type="primary">thpR</name>
    <name evidence="3" type="ORF">IHV25_02135</name>
</gene>
<comment type="function">
    <text evidence="2">Hydrolyzes RNA 2',3'-cyclic phosphodiester to an RNA 2'-phosphomonoester.</text>
</comment>
<dbReference type="PANTHER" id="PTHR35561:SF1">
    <property type="entry name" value="RNA 2',3'-CYCLIC PHOSPHODIESTERASE"/>
    <property type="match status" value="1"/>
</dbReference>
<accession>A0A8J7CBR2</accession>
<feature type="short sequence motif" description="HXTX 2" evidence="2">
    <location>
        <begin position="121"/>
        <end position="124"/>
    </location>
</feature>
<evidence type="ECO:0000256" key="1">
    <source>
        <dbReference type="ARBA" id="ARBA00022801"/>
    </source>
</evidence>
<proteinExistence type="inferred from homology"/>
<dbReference type="AlphaFoldDB" id="A0A8J7CBR2"/>
<dbReference type="HAMAP" id="MF_01940">
    <property type="entry name" value="RNA_CPDase"/>
    <property type="match status" value="1"/>
</dbReference>
<feature type="active site" description="Proton donor" evidence="2">
    <location>
        <position position="37"/>
    </location>
</feature>
<dbReference type="InterPro" id="IPR004175">
    <property type="entry name" value="RNA_CPDase"/>
</dbReference>
<sequence length="195" mass="21319">MIRLFTAIALPEAVRDHLEDLSAVLPGATWMDGDALHLTLRFIGEVDEDVADGIHAALSRVRAAPFEVSVRDLGVFGKDHRARILWAGVELSGALRGLKASIDTALRSQGLELEKRRYTPHITLARLKNPDEIRLRDFVESRNLAASVRFRAESFSLYSSVLTRGGAHYTQEAVYPLGAGAGAVPVVAPDDPWPL</sequence>
<organism evidence="3 4">
    <name type="scientific">Phaeovibrio sulfidiphilus</name>
    <dbReference type="NCBI Taxonomy" id="1220600"/>
    <lineage>
        <taxon>Bacteria</taxon>
        <taxon>Pseudomonadati</taxon>
        <taxon>Pseudomonadota</taxon>
        <taxon>Alphaproteobacteria</taxon>
        <taxon>Rhodospirillales</taxon>
        <taxon>Rhodospirillaceae</taxon>
        <taxon>Phaeovibrio</taxon>
    </lineage>
</organism>
<comment type="similarity">
    <text evidence="2">Belongs to the 2H phosphoesterase superfamily. ThpR family.</text>
</comment>
<keyword evidence="4" id="KW-1185">Reference proteome</keyword>
<dbReference type="PANTHER" id="PTHR35561">
    <property type="entry name" value="RNA 2',3'-CYCLIC PHOSPHODIESTERASE"/>
    <property type="match status" value="1"/>
</dbReference>
<reference evidence="3" key="1">
    <citation type="submission" date="2020-10" db="EMBL/GenBank/DDBJ databases">
        <title>Genome sequence of the unusual species of purple photosynthetic bacteria, Phaeovibrio sulfidiphilus DSM 23193, type strain.</title>
        <authorList>
            <person name="Kyndt J.A."/>
            <person name="Meyer T.E."/>
        </authorList>
    </citation>
    <scope>NUCLEOTIDE SEQUENCE</scope>
    <source>
        <strain evidence="3">DSM 23193</strain>
    </source>
</reference>
<name>A0A8J7CBR2_9PROT</name>
<dbReference type="Gene3D" id="3.90.1140.10">
    <property type="entry name" value="Cyclic phosphodiesterase"/>
    <property type="match status" value="1"/>
</dbReference>
<dbReference type="Pfam" id="PF13563">
    <property type="entry name" value="2_5_RNA_ligase2"/>
    <property type="match status" value="1"/>
</dbReference>
<dbReference type="GO" id="GO:0004113">
    <property type="term" value="F:2',3'-cyclic-nucleotide 3'-phosphodiesterase activity"/>
    <property type="evidence" value="ECO:0007669"/>
    <property type="project" value="InterPro"/>
</dbReference>
<dbReference type="GO" id="GO:0008664">
    <property type="term" value="F:RNA 2',3'-cyclic 3'-phosphodiesterase activity"/>
    <property type="evidence" value="ECO:0007669"/>
    <property type="project" value="UniProtKB-EC"/>
</dbReference>
<evidence type="ECO:0000313" key="3">
    <source>
        <dbReference type="EMBL" id="MBE1236453.1"/>
    </source>
</evidence>
<feature type="active site" description="Proton acceptor" evidence="2">
    <location>
        <position position="121"/>
    </location>
</feature>
<keyword evidence="1 2" id="KW-0378">Hydrolase</keyword>
<comment type="catalytic activity">
    <reaction evidence="2">
        <text>a 3'-end 2',3'-cyclophospho-ribonucleotide-RNA + H2O = a 3'-end 2'-phospho-ribonucleotide-RNA + H(+)</text>
        <dbReference type="Rhea" id="RHEA:11828"/>
        <dbReference type="Rhea" id="RHEA-COMP:10464"/>
        <dbReference type="Rhea" id="RHEA-COMP:17353"/>
        <dbReference type="ChEBI" id="CHEBI:15377"/>
        <dbReference type="ChEBI" id="CHEBI:15378"/>
        <dbReference type="ChEBI" id="CHEBI:83064"/>
        <dbReference type="ChEBI" id="CHEBI:173113"/>
        <dbReference type="EC" id="3.1.4.58"/>
    </reaction>
</comment>
<feature type="short sequence motif" description="HXTX 1" evidence="2">
    <location>
        <begin position="37"/>
        <end position="40"/>
    </location>
</feature>